<feature type="non-terminal residue" evidence="1">
    <location>
        <position position="1"/>
    </location>
</feature>
<dbReference type="Proteomes" id="UP001159427">
    <property type="component" value="Unassembled WGS sequence"/>
</dbReference>
<keyword evidence="2" id="KW-1185">Reference proteome</keyword>
<gene>
    <name evidence="1" type="ORF">PEVE_00032774</name>
</gene>
<protein>
    <submittedName>
        <fullName evidence="1">Uncharacterized protein</fullName>
    </submittedName>
</protein>
<evidence type="ECO:0000313" key="2">
    <source>
        <dbReference type="Proteomes" id="UP001159427"/>
    </source>
</evidence>
<evidence type="ECO:0000313" key="1">
    <source>
        <dbReference type="EMBL" id="CAH3027940.1"/>
    </source>
</evidence>
<organism evidence="1 2">
    <name type="scientific">Porites evermanni</name>
    <dbReference type="NCBI Taxonomy" id="104178"/>
    <lineage>
        <taxon>Eukaryota</taxon>
        <taxon>Metazoa</taxon>
        <taxon>Cnidaria</taxon>
        <taxon>Anthozoa</taxon>
        <taxon>Hexacorallia</taxon>
        <taxon>Scleractinia</taxon>
        <taxon>Fungiina</taxon>
        <taxon>Poritidae</taxon>
        <taxon>Porites</taxon>
    </lineage>
</organism>
<dbReference type="EMBL" id="CALNXI010000480">
    <property type="protein sequence ID" value="CAH3027940.1"/>
    <property type="molecule type" value="Genomic_DNA"/>
</dbReference>
<reference evidence="1 2" key="1">
    <citation type="submission" date="2022-05" db="EMBL/GenBank/DDBJ databases">
        <authorList>
            <consortium name="Genoscope - CEA"/>
            <person name="William W."/>
        </authorList>
    </citation>
    <scope>NUCLEOTIDE SEQUENCE [LARGE SCALE GENOMIC DNA]</scope>
</reference>
<name>A0ABN8ME16_9CNID</name>
<proteinExistence type="predicted"/>
<accession>A0ABN8ME16</accession>
<sequence length="86" mass="9340">FDSFCQSVFGKSSVCTSGLIKDAVEVDEIPETPSNGLFTLPPPSFHLTSTPVTANSRLHSSLQVEPYRSSAVKLAIFYQSKTVNKC</sequence>
<comment type="caution">
    <text evidence="1">The sequence shown here is derived from an EMBL/GenBank/DDBJ whole genome shotgun (WGS) entry which is preliminary data.</text>
</comment>